<feature type="modified residue" description="N6-(pyridoxal phosphate)lysine" evidence="15">
    <location>
        <position position="329"/>
    </location>
</feature>
<keyword evidence="9 15" id="KW-0663">Pyridoxal phosphate</keyword>
<dbReference type="Pfam" id="PF04055">
    <property type="entry name" value="Radical_SAM"/>
    <property type="match status" value="1"/>
</dbReference>
<evidence type="ECO:0000256" key="6">
    <source>
        <dbReference type="ARBA" id="ARBA00022485"/>
    </source>
</evidence>
<dbReference type="Gene3D" id="3.20.20.70">
    <property type="entry name" value="Aldolase class I"/>
    <property type="match status" value="1"/>
</dbReference>
<evidence type="ECO:0000256" key="4">
    <source>
        <dbReference type="ARBA" id="ARBA00008703"/>
    </source>
</evidence>
<dbReference type="GO" id="GO:0051539">
    <property type="term" value="F:4 iron, 4 sulfur cluster binding"/>
    <property type="evidence" value="ECO:0007669"/>
    <property type="project" value="UniProtKB-KW"/>
</dbReference>
<keyword evidence="12" id="KW-0413">Isomerase</keyword>
<evidence type="ECO:0000256" key="10">
    <source>
        <dbReference type="ARBA" id="ARBA00023004"/>
    </source>
</evidence>
<dbReference type="EMBL" id="QKRA01000003">
    <property type="protein sequence ID" value="RDL44757.1"/>
    <property type="molecule type" value="Genomic_DNA"/>
</dbReference>
<keyword evidence="6 14" id="KW-0004">4Fe-4S</keyword>
<dbReference type="AlphaFoldDB" id="A0A370UAD7"/>
<evidence type="ECO:0000256" key="15">
    <source>
        <dbReference type="PIRSR" id="PIRSR603739-50"/>
    </source>
</evidence>
<evidence type="ECO:0000256" key="9">
    <source>
        <dbReference type="ARBA" id="ARBA00022898"/>
    </source>
</evidence>
<dbReference type="InterPro" id="IPR022462">
    <property type="entry name" value="EpmB"/>
</dbReference>
<dbReference type="SFLD" id="SFLDG01070">
    <property type="entry name" value="PLP-dependent"/>
    <property type="match status" value="1"/>
</dbReference>
<sequence>MIPIQNTEPTHWTDELVHAVKTPSELLTLLGLDDRHLPSSQNAMSAFKMLIPRPFIARMEYGNAEDPLLRQVLADDIEMQPNAGYSQDPLDEGNHTPQKALVHKYERRVLVIAAGSCAVNCRYCFRRHFPYSDNQLAQQEWDSVIHYIEANPSINEVILSGGDPLMLKDSLLSKHIARLNTLPQLKRLRIHTRLPIVIPERINAELLQWVEDSKLDVIMVLHSNHGNEIDNIIAKKVLQLKQAGATVLNQGVLLKGINDTVEAQVALSERLFAAGILPYYMFTLDPIEGGAHFDISIDTAQRLMGQVAQKLPGYLMPRLAKEIPGEPAKTIFAPL</sequence>
<evidence type="ECO:0000256" key="1">
    <source>
        <dbReference type="ARBA" id="ARBA00001352"/>
    </source>
</evidence>
<comment type="cofactor">
    <cofactor evidence="2 15">
        <name>pyridoxal 5'-phosphate</name>
        <dbReference type="ChEBI" id="CHEBI:597326"/>
    </cofactor>
</comment>
<feature type="binding site" evidence="14">
    <location>
        <position position="121"/>
    </location>
    <ligand>
        <name>[4Fe-4S] cluster</name>
        <dbReference type="ChEBI" id="CHEBI:49883"/>
        <note>4Fe-4S-S-AdoMet</note>
    </ligand>
</feature>
<keyword evidence="11 14" id="KW-0411">Iron-sulfur</keyword>
<dbReference type="PROSITE" id="PS51918">
    <property type="entry name" value="RADICAL_SAM"/>
    <property type="match status" value="1"/>
</dbReference>
<comment type="caution">
    <text evidence="17">The sequence shown here is derived from an EMBL/GenBank/DDBJ whole genome shotgun (WGS) entry which is preliminary data.</text>
</comment>
<dbReference type="SUPFAM" id="SSF102114">
    <property type="entry name" value="Radical SAM enzymes"/>
    <property type="match status" value="1"/>
</dbReference>
<dbReference type="PANTHER" id="PTHR30538">
    <property type="entry name" value="LYSINE 2,3-AMINOMUTASE-RELATED"/>
    <property type="match status" value="1"/>
</dbReference>
<dbReference type="InterPro" id="IPR013785">
    <property type="entry name" value="Aldolase_TIM"/>
</dbReference>
<dbReference type="GO" id="GO:0016853">
    <property type="term" value="F:isomerase activity"/>
    <property type="evidence" value="ECO:0007669"/>
    <property type="project" value="UniProtKB-KW"/>
</dbReference>
<evidence type="ECO:0000256" key="3">
    <source>
        <dbReference type="ARBA" id="ARBA00001966"/>
    </source>
</evidence>
<protein>
    <recommendedName>
        <fullName evidence="5">L-lysine 2,3-aminomutase</fullName>
    </recommendedName>
    <alternativeName>
        <fullName evidence="13">EF-P post-translational modification enzyme B</fullName>
    </alternativeName>
</protein>
<keyword evidence="18" id="KW-1185">Reference proteome</keyword>
<dbReference type="CDD" id="cd01335">
    <property type="entry name" value="Radical_SAM"/>
    <property type="match status" value="1"/>
</dbReference>
<keyword evidence="10" id="KW-0408">Iron</keyword>
<evidence type="ECO:0000256" key="11">
    <source>
        <dbReference type="ARBA" id="ARBA00023014"/>
    </source>
</evidence>
<keyword evidence="8 14" id="KW-0479">Metal-binding</keyword>
<dbReference type="SFLD" id="SFLDS00029">
    <property type="entry name" value="Radical_SAM"/>
    <property type="match status" value="1"/>
</dbReference>
<evidence type="ECO:0000256" key="2">
    <source>
        <dbReference type="ARBA" id="ARBA00001933"/>
    </source>
</evidence>
<evidence type="ECO:0000256" key="13">
    <source>
        <dbReference type="ARBA" id="ARBA00030756"/>
    </source>
</evidence>
<evidence type="ECO:0000256" key="7">
    <source>
        <dbReference type="ARBA" id="ARBA00022691"/>
    </source>
</evidence>
<evidence type="ECO:0000256" key="8">
    <source>
        <dbReference type="ARBA" id="ARBA00022723"/>
    </source>
</evidence>
<name>A0A370UAD7_9GAMM</name>
<reference evidence="17 18" key="1">
    <citation type="submission" date="2018-06" db="EMBL/GenBank/DDBJ databases">
        <title>Marinomonas sp. YLB-05 draft genome sequence.</title>
        <authorList>
            <person name="Yu L."/>
            <person name="Tang X."/>
        </authorList>
    </citation>
    <scope>NUCLEOTIDE SEQUENCE [LARGE SCALE GENOMIC DNA]</scope>
    <source>
        <strain evidence="17 18">YLB-05</strain>
    </source>
</reference>
<dbReference type="InterPro" id="IPR003739">
    <property type="entry name" value="Lys_aminomutase/Glu_NH3_mut"/>
</dbReference>
<feature type="binding site" evidence="14">
    <location>
        <position position="124"/>
    </location>
    <ligand>
        <name>[4Fe-4S] cluster</name>
        <dbReference type="ChEBI" id="CHEBI:49883"/>
        <note>4Fe-4S-S-AdoMet</note>
    </ligand>
</feature>
<evidence type="ECO:0000256" key="14">
    <source>
        <dbReference type="PIRSR" id="PIRSR004911-1"/>
    </source>
</evidence>
<evidence type="ECO:0000256" key="5">
    <source>
        <dbReference type="ARBA" id="ARBA00022363"/>
    </source>
</evidence>
<evidence type="ECO:0000313" key="17">
    <source>
        <dbReference type="EMBL" id="RDL44757.1"/>
    </source>
</evidence>
<dbReference type="PANTHER" id="PTHR30538:SF1">
    <property type="entry name" value="L-LYSINE 2,3-AMINOMUTASE"/>
    <property type="match status" value="1"/>
</dbReference>
<accession>A0A370UAD7</accession>
<dbReference type="Proteomes" id="UP000254326">
    <property type="component" value="Unassembled WGS sequence"/>
</dbReference>
<dbReference type="OrthoDB" id="9770937at2"/>
<evidence type="ECO:0000256" key="12">
    <source>
        <dbReference type="ARBA" id="ARBA00023235"/>
    </source>
</evidence>
<dbReference type="PIRSF" id="PIRSF004911">
    <property type="entry name" value="DUF160"/>
    <property type="match status" value="1"/>
</dbReference>
<gene>
    <name evidence="17" type="primary">epmB</name>
    <name evidence="17" type="ORF">DN730_07685</name>
</gene>
<dbReference type="RefSeq" id="WP_115468020.1">
    <property type="nucleotide sequence ID" value="NZ_QKRA01000003.1"/>
</dbReference>
<comment type="similarity">
    <text evidence="4">Belongs to the radical SAM superfamily. KamA family.</text>
</comment>
<dbReference type="GO" id="GO:0046872">
    <property type="term" value="F:metal ion binding"/>
    <property type="evidence" value="ECO:0007669"/>
    <property type="project" value="UniProtKB-KW"/>
</dbReference>
<proteinExistence type="inferred from homology"/>
<dbReference type="InterPro" id="IPR007197">
    <property type="entry name" value="rSAM"/>
</dbReference>
<dbReference type="NCBIfam" id="TIGR03821">
    <property type="entry name" value="EFP_modif_epmB"/>
    <property type="match status" value="1"/>
</dbReference>
<keyword evidence="7" id="KW-0949">S-adenosyl-L-methionine</keyword>
<evidence type="ECO:0000313" key="18">
    <source>
        <dbReference type="Proteomes" id="UP000254326"/>
    </source>
</evidence>
<dbReference type="SFLD" id="SFLDF00314">
    <property type="entry name" value="L-lysine_2_3-aminomutase_(yjeK"/>
    <property type="match status" value="1"/>
</dbReference>
<feature type="binding site" evidence="14">
    <location>
        <position position="117"/>
    </location>
    <ligand>
        <name>[4Fe-4S] cluster</name>
        <dbReference type="ChEBI" id="CHEBI:49883"/>
        <note>4Fe-4S-S-AdoMet</note>
    </ligand>
</feature>
<comment type="cofactor">
    <cofactor evidence="3">
        <name>[4Fe-4S] cluster</name>
        <dbReference type="ChEBI" id="CHEBI:49883"/>
    </cofactor>
</comment>
<dbReference type="InterPro" id="IPR058240">
    <property type="entry name" value="rSAM_sf"/>
</dbReference>
<feature type="domain" description="Radical SAM core" evidence="16">
    <location>
        <begin position="102"/>
        <end position="326"/>
    </location>
</feature>
<organism evidence="17 18">
    <name type="scientific">Marinomonas piezotolerans</name>
    <dbReference type="NCBI Taxonomy" id="2213058"/>
    <lineage>
        <taxon>Bacteria</taxon>
        <taxon>Pseudomonadati</taxon>
        <taxon>Pseudomonadota</taxon>
        <taxon>Gammaproteobacteria</taxon>
        <taxon>Oceanospirillales</taxon>
        <taxon>Oceanospirillaceae</taxon>
        <taxon>Marinomonas</taxon>
    </lineage>
</organism>
<dbReference type="NCBIfam" id="TIGR00238">
    <property type="entry name" value="KamA family radical SAM protein"/>
    <property type="match status" value="1"/>
</dbReference>
<evidence type="ECO:0000259" key="16">
    <source>
        <dbReference type="PROSITE" id="PS51918"/>
    </source>
</evidence>
<comment type="catalytic activity">
    <reaction evidence="1">
        <text>L-lysine = D-beta-lysine</text>
        <dbReference type="Rhea" id="RHEA:44148"/>
        <dbReference type="ChEBI" id="CHEBI:32551"/>
        <dbReference type="ChEBI" id="CHEBI:84138"/>
    </reaction>
</comment>